<accession>A0A1G6N3E6</accession>
<dbReference type="OrthoDB" id="956004at2"/>
<keyword evidence="1" id="KW-0051">Antiviral defense</keyword>
<dbReference type="InterPro" id="IPR010156">
    <property type="entry name" value="CRISPR-assoc_prot_Cas6"/>
</dbReference>
<reference evidence="3 4" key="1">
    <citation type="submission" date="2016-09" db="EMBL/GenBank/DDBJ databases">
        <authorList>
            <person name="Capua I."/>
            <person name="De Benedictis P."/>
            <person name="Joannis T."/>
            <person name="Lombin L.H."/>
            <person name="Cattoli G."/>
        </authorList>
    </citation>
    <scope>NUCLEOTIDE SEQUENCE [LARGE SCALE GENOMIC DNA]</scope>
    <source>
        <strain evidence="3 4">A7P-90m</strain>
    </source>
</reference>
<dbReference type="NCBIfam" id="TIGR01877">
    <property type="entry name" value="cas_cas6"/>
    <property type="match status" value="1"/>
</dbReference>
<dbReference type="Gene3D" id="3.30.70.1890">
    <property type="match status" value="1"/>
</dbReference>
<keyword evidence="4" id="KW-1185">Reference proteome</keyword>
<proteinExistence type="predicted"/>
<dbReference type="EMBL" id="FMYP01000040">
    <property type="protein sequence ID" value="SDC62362.1"/>
    <property type="molecule type" value="Genomic_DNA"/>
</dbReference>
<dbReference type="Pfam" id="PF01881">
    <property type="entry name" value="Cas_Cas6_C"/>
    <property type="match status" value="1"/>
</dbReference>
<dbReference type="InterPro" id="IPR045747">
    <property type="entry name" value="CRISPR-assoc_prot_Cas6_N_sf"/>
</dbReference>
<gene>
    <name evidence="3" type="ORF">SAMN05216323_104022</name>
</gene>
<name>A0A1G6N3E6_9BACT</name>
<dbReference type="AlphaFoldDB" id="A0A1G6N3E6"/>
<dbReference type="Proteomes" id="UP000199452">
    <property type="component" value="Unassembled WGS sequence"/>
</dbReference>
<sequence length="219" mass="24399">MRIHLKIKAPKQGIPVMHQPLLTGTIHKWIGDNNTVHGELALFSYSWLNGGKFKNGMLHFDSECNLFISSYDNELVGQLIKGIQHDSSMFGGLEVKEICLEPEPDFSDKDRFDIASPIFIKRRIESSIQHILYTDPLAGVYLVETLRKKMEKVGLVDDTLKIAFDLSYPKAGTKLVHYNGVENKASWCPIIIEGKPDTKGFAWNVGLGNSTGIGLGAIK</sequence>
<dbReference type="InterPro" id="IPR049435">
    <property type="entry name" value="Cas_Cas6_C"/>
</dbReference>
<evidence type="ECO:0000259" key="2">
    <source>
        <dbReference type="Pfam" id="PF01881"/>
    </source>
</evidence>
<protein>
    <submittedName>
        <fullName evidence="3">CRISPR-associated protein, Cas6 family</fullName>
    </submittedName>
</protein>
<evidence type="ECO:0000313" key="3">
    <source>
        <dbReference type="EMBL" id="SDC62362.1"/>
    </source>
</evidence>
<evidence type="ECO:0000256" key="1">
    <source>
        <dbReference type="ARBA" id="ARBA00023118"/>
    </source>
</evidence>
<organism evidence="3 4">
    <name type="scientific">Williamwhitmania taraxaci</name>
    <dbReference type="NCBI Taxonomy" id="1640674"/>
    <lineage>
        <taxon>Bacteria</taxon>
        <taxon>Pseudomonadati</taxon>
        <taxon>Bacteroidota</taxon>
        <taxon>Bacteroidia</taxon>
        <taxon>Bacteroidales</taxon>
        <taxon>Williamwhitmaniaceae</taxon>
        <taxon>Williamwhitmania</taxon>
    </lineage>
</organism>
<dbReference type="RefSeq" id="WP_092438956.1">
    <property type="nucleotide sequence ID" value="NZ_FMYP01000040.1"/>
</dbReference>
<dbReference type="GO" id="GO:0051607">
    <property type="term" value="P:defense response to virus"/>
    <property type="evidence" value="ECO:0007669"/>
    <property type="project" value="UniProtKB-KW"/>
</dbReference>
<feature type="domain" description="CRISPR associated protein Cas6 C-terminal" evidence="2">
    <location>
        <begin position="102"/>
        <end position="218"/>
    </location>
</feature>
<dbReference type="GO" id="GO:0016788">
    <property type="term" value="F:hydrolase activity, acting on ester bonds"/>
    <property type="evidence" value="ECO:0007669"/>
    <property type="project" value="InterPro"/>
</dbReference>
<dbReference type="CDD" id="cd21140">
    <property type="entry name" value="Cas6_I-like"/>
    <property type="match status" value="1"/>
</dbReference>
<evidence type="ECO:0000313" key="4">
    <source>
        <dbReference type="Proteomes" id="UP000199452"/>
    </source>
</evidence>
<dbReference type="Gene3D" id="3.30.70.1900">
    <property type="match status" value="1"/>
</dbReference>
<dbReference type="STRING" id="1640674.SAMN05216323_104022"/>